<organism evidence="3">
    <name type="scientific">marine metagenome</name>
    <dbReference type="NCBI Taxonomy" id="408172"/>
    <lineage>
        <taxon>unclassified sequences</taxon>
        <taxon>metagenomes</taxon>
        <taxon>ecological metagenomes</taxon>
    </lineage>
</organism>
<dbReference type="InterPro" id="IPR028994">
    <property type="entry name" value="Integrin_alpha_N"/>
</dbReference>
<evidence type="ECO:0000256" key="2">
    <source>
        <dbReference type="SAM" id="MobiDB-lite"/>
    </source>
</evidence>
<name>A0A381ZHY9_9ZZZZ</name>
<dbReference type="SUPFAM" id="SSF69318">
    <property type="entry name" value="Integrin alpha N-terminal domain"/>
    <property type="match status" value="1"/>
</dbReference>
<reference evidence="3" key="1">
    <citation type="submission" date="2018-05" db="EMBL/GenBank/DDBJ databases">
        <authorList>
            <person name="Lanie J.A."/>
            <person name="Ng W.-L."/>
            <person name="Kazmierczak K.M."/>
            <person name="Andrzejewski T.M."/>
            <person name="Davidsen T.M."/>
            <person name="Wayne K.J."/>
            <person name="Tettelin H."/>
            <person name="Glass J.I."/>
            <person name="Rusch D."/>
            <person name="Podicherti R."/>
            <person name="Tsui H.-C.T."/>
            <person name="Winkler M.E."/>
        </authorList>
    </citation>
    <scope>NUCLEOTIDE SEQUENCE</scope>
</reference>
<sequence length="817" mass="87669">MVVIEKGENRSFNHIFIPGPRYIFLKEHSNTAKLILLLTTSVLLLVVSCEDPLDSVVTKKDSNDLFELTLETSNNIVNSQHSLDIIAKVVRLTDGIADLSNKILGFWDLIYDEPDTLDPTLLEIHYTFNSDNTVTRVETHKFADIFSKIVGKWNIHSIGADTINSELLAIEYDFDDDTTVTVEETHIFDVSKLGSRVLGVWKVTEASDAPDLSNLTLEYTFENDSTISFQRIESSSEGIDVGYASAPVFVDIDRDADEDVFIGSQDGTIIYYENTGSSIKAVFTHKTGSSNPLSSVVVSGAAAPSFVDIDADGDMDLFIGEDDGTISHYANGGSSTSPSFSEKTGNDNPLDGADVGYNSKPTFADIDGDGDMDAFMGEYDGTINYYKNTGSSTTAAFTAQADADTLFKSDVGTNSAPAFVDIDKDGDLDVFIGDDNGTIHYYKNDGTNVAHSFSLKVGSDNPLNAVDVGEGDNVKATLALVDIDGDGDMDLFVGENDGTINHYLNGGTIVNAAFTEQTDESNPLNVAASVTETRTGGWVYTDAIKQVQVAFYDTSGGEVETGTVSFDTDSLTIPVSAYMYWKTDKRDVTFQKTAHVTGFSAPDDSVVSVSGGWGYDKETNLLSVMVLGQTESGALSFDTKSSTVPVGAFMYWESSDRGTITFVKTANVSGADATPDSVVTSAGGWNWDTAAGVLSATIMGSQLSGSVTFETEGQTVPINGFMYWQTDQKGNLTFKKVSNVSGSSISSMKLALDATSGSLDIHHVSSTSNITVVIADTAKSKFQVEGLFVPSSNKTSALVSAQFQDLFVKIPITIVKR</sequence>
<gene>
    <name evidence="3" type="ORF">METZ01_LOCUS141211</name>
</gene>
<dbReference type="PANTHER" id="PTHR44103:SF1">
    <property type="entry name" value="PROPROTEIN CONVERTASE P"/>
    <property type="match status" value="1"/>
</dbReference>
<evidence type="ECO:0000313" key="3">
    <source>
        <dbReference type="EMBL" id="SVA88357.1"/>
    </source>
</evidence>
<dbReference type="Gene3D" id="2.130.10.130">
    <property type="entry name" value="Integrin alpha, N-terminal"/>
    <property type="match status" value="1"/>
</dbReference>
<proteinExistence type="predicted"/>
<feature type="compositionally biased region" description="Polar residues" evidence="2">
    <location>
        <begin position="332"/>
        <end position="347"/>
    </location>
</feature>
<dbReference type="AlphaFoldDB" id="A0A381ZHY9"/>
<evidence type="ECO:0008006" key="4">
    <source>
        <dbReference type="Google" id="ProtNLM"/>
    </source>
</evidence>
<dbReference type="InterPro" id="IPR013517">
    <property type="entry name" value="FG-GAP"/>
</dbReference>
<evidence type="ECO:0000256" key="1">
    <source>
        <dbReference type="ARBA" id="ARBA00022729"/>
    </source>
</evidence>
<dbReference type="PANTHER" id="PTHR44103">
    <property type="entry name" value="PROPROTEIN CONVERTASE P"/>
    <property type="match status" value="1"/>
</dbReference>
<accession>A0A381ZHY9</accession>
<protein>
    <recommendedName>
        <fullName evidence="4">VCBS repeat-containing protein</fullName>
    </recommendedName>
</protein>
<keyword evidence="1" id="KW-0732">Signal</keyword>
<dbReference type="EMBL" id="UINC01021237">
    <property type="protein sequence ID" value="SVA88357.1"/>
    <property type="molecule type" value="Genomic_DNA"/>
</dbReference>
<feature type="region of interest" description="Disordered" evidence="2">
    <location>
        <begin position="329"/>
        <end position="349"/>
    </location>
</feature>
<dbReference type="Pfam" id="PF13517">
    <property type="entry name" value="FG-GAP_3"/>
    <property type="match status" value="2"/>
</dbReference>